<reference evidence="10" key="1">
    <citation type="submission" date="2022-08" db="EMBL/GenBank/DDBJ databases">
        <authorList>
            <person name="Deng Y."/>
            <person name="Han X.-F."/>
            <person name="Zhang Y.-Q."/>
        </authorList>
    </citation>
    <scope>NUCLEOTIDE SEQUENCE</scope>
    <source>
        <strain evidence="10">CPCC 203407</strain>
    </source>
</reference>
<keyword evidence="11" id="KW-1185">Reference proteome</keyword>
<feature type="domain" description="ABC transmembrane type-1" evidence="9">
    <location>
        <begin position="102"/>
        <end position="301"/>
    </location>
</feature>
<feature type="transmembrane region" description="Helical" evidence="7">
    <location>
        <begin position="137"/>
        <end position="156"/>
    </location>
</feature>
<comment type="similarity">
    <text evidence="7">Belongs to the binding-protein-dependent transport system permease family.</text>
</comment>
<keyword evidence="6 7" id="KW-0472">Membrane</keyword>
<evidence type="ECO:0000256" key="1">
    <source>
        <dbReference type="ARBA" id="ARBA00004651"/>
    </source>
</evidence>
<evidence type="ECO:0000256" key="7">
    <source>
        <dbReference type="RuleBase" id="RU363032"/>
    </source>
</evidence>
<dbReference type="CDD" id="cd06261">
    <property type="entry name" value="TM_PBP2"/>
    <property type="match status" value="1"/>
</dbReference>
<comment type="subcellular location">
    <subcellularLocation>
        <location evidence="1 7">Cell membrane</location>
        <topology evidence="1 7">Multi-pass membrane protein</topology>
    </subcellularLocation>
</comment>
<evidence type="ECO:0000313" key="10">
    <source>
        <dbReference type="EMBL" id="MCS5727633.1"/>
    </source>
</evidence>
<proteinExistence type="inferred from homology"/>
<dbReference type="PROSITE" id="PS50928">
    <property type="entry name" value="ABC_TM1"/>
    <property type="match status" value="1"/>
</dbReference>
<dbReference type="EMBL" id="JANLCK010000012">
    <property type="protein sequence ID" value="MCS5727633.1"/>
    <property type="molecule type" value="Genomic_DNA"/>
</dbReference>
<dbReference type="RefSeq" id="WP_259530637.1">
    <property type="nucleotide sequence ID" value="NZ_JANLCK010000012.1"/>
</dbReference>
<evidence type="ECO:0000256" key="3">
    <source>
        <dbReference type="ARBA" id="ARBA00022475"/>
    </source>
</evidence>
<evidence type="ECO:0000256" key="5">
    <source>
        <dbReference type="ARBA" id="ARBA00022989"/>
    </source>
</evidence>
<dbReference type="GO" id="GO:0005886">
    <property type="term" value="C:plasma membrane"/>
    <property type="evidence" value="ECO:0007669"/>
    <property type="project" value="UniProtKB-SubCell"/>
</dbReference>
<name>A0AA41XJ01_9MICO</name>
<dbReference type="PANTHER" id="PTHR30151">
    <property type="entry name" value="ALKANE SULFONATE ABC TRANSPORTER-RELATED, MEMBRANE SUBUNIT"/>
    <property type="match status" value="1"/>
</dbReference>
<sequence length="311" mass="33124">MTAAPGSSTRAKPPRPNDAPRGNAALKRVAFGVGGVLLLVALWELYKAVGPAEGVVVGDLTILPRTTDLAMPHVWDMITRLFGETGSGRNAVPVWSAVLEASVFTLGVAAVGWVVGVVVGMLLAVLMQRFRTAESAVLPWIILSQTVPLIAIAPLVRRWGSQLEFGDFTWENWMSVAVIASYLAFFPVSIGALRGLNSPDANHVELFRSYGIGWWKTLIRLRLPASVPYLLPALRLAAANAVIGTVVAEVSIGLRGGIGRMIIEYAQQASGDPAKTWAPIFGAIAVGLVAAGFIALLGVLLRRYRRGEVPA</sequence>
<feature type="transmembrane region" description="Helical" evidence="7">
    <location>
        <begin position="103"/>
        <end position="125"/>
    </location>
</feature>
<keyword evidence="3" id="KW-1003">Cell membrane</keyword>
<dbReference type="SUPFAM" id="SSF161098">
    <property type="entry name" value="MetI-like"/>
    <property type="match status" value="1"/>
</dbReference>
<protein>
    <submittedName>
        <fullName evidence="10">ABC transporter permease subunit</fullName>
    </submittedName>
</protein>
<gene>
    <name evidence="10" type="ORF">N1028_17195</name>
</gene>
<keyword evidence="4 7" id="KW-0812">Transmembrane</keyword>
<comment type="caution">
    <text evidence="10">The sequence shown here is derived from an EMBL/GenBank/DDBJ whole genome shotgun (WGS) entry which is preliminary data.</text>
</comment>
<dbReference type="PANTHER" id="PTHR30151:SF41">
    <property type="entry name" value="ABC TRANSPORTER PERMEASE PROTEIN"/>
    <property type="match status" value="1"/>
</dbReference>
<evidence type="ECO:0000256" key="4">
    <source>
        <dbReference type="ARBA" id="ARBA00022692"/>
    </source>
</evidence>
<dbReference type="Gene3D" id="1.10.3720.10">
    <property type="entry name" value="MetI-like"/>
    <property type="match status" value="1"/>
</dbReference>
<accession>A0AA41XJ01</accession>
<dbReference type="InterPro" id="IPR035906">
    <property type="entry name" value="MetI-like_sf"/>
</dbReference>
<keyword evidence="2 7" id="KW-0813">Transport</keyword>
<evidence type="ECO:0000259" key="9">
    <source>
        <dbReference type="PROSITE" id="PS50928"/>
    </source>
</evidence>
<evidence type="ECO:0000313" key="11">
    <source>
        <dbReference type="Proteomes" id="UP001165587"/>
    </source>
</evidence>
<keyword evidence="5 7" id="KW-1133">Transmembrane helix</keyword>
<feature type="region of interest" description="Disordered" evidence="8">
    <location>
        <begin position="1"/>
        <end position="21"/>
    </location>
</feature>
<evidence type="ECO:0000256" key="6">
    <source>
        <dbReference type="ARBA" id="ARBA00023136"/>
    </source>
</evidence>
<feature type="transmembrane region" description="Helical" evidence="7">
    <location>
        <begin position="229"/>
        <end position="248"/>
    </location>
</feature>
<feature type="transmembrane region" description="Helical" evidence="7">
    <location>
        <begin position="176"/>
        <end position="196"/>
    </location>
</feature>
<dbReference type="GO" id="GO:0055085">
    <property type="term" value="P:transmembrane transport"/>
    <property type="evidence" value="ECO:0007669"/>
    <property type="project" value="InterPro"/>
</dbReference>
<evidence type="ECO:0000256" key="8">
    <source>
        <dbReference type="SAM" id="MobiDB-lite"/>
    </source>
</evidence>
<dbReference type="Pfam" id="PF00528">
    <property type="entry name" value="BPD_transp_1"/>
    <property type="match status" value="1"/>
</dbReference>
<feature type="compositionally biased region" description="Polar residues" evidence="8">
    <location>
        <begin position="1"/>
        <end position="10"/>
    </location>
</feature>
<dbReference type="InterPro" id="IPR000515">
    <property type="entry name" value="MetI-like"/>
</dbReference>
<evidence type="ECO:0000256" key="2">
    <source>
        <dbReference type="ARBA" id="ARBA00022448"/>
    </source>
</evidence>
<feature type="transmembrane region" description="Helical" evidence="7">
    <location>
        <begin position="29"/>
        <end position="46"/>
    </location>
</feature>
<organism evidence="10 11">
    <name type="scientific">Herbiconiux oxytropis</name>
    <dbReference type="NCBI Taxonomy" id="2970915"/>
    <lineage>
        <taxon>Bacteria</taxon>
        <taxon>Bacillati</taxon>
        <taxon>Actinomycetota</taxon>
        <taxon>Actinomycetes</taxon>
        <taxon>Micrococcales</taxon>
        <taxon>Microbacteriaceae</taxon>
        <taxon>Herbiconiux</taxon>
    </lineage>
</organism>
<dbReference type="AlphaFoldDB" id="A0AA41XJ01"/>
<dbReference type="Proteomes" id="UP001165587">
    <property type="component" value="Unassembled WGS sequence"/>
</dbReference>
<feature type="transmembrane region" description="Helical" evidence="7">
    <location>
        <begin position="280"/>
        <end position="301"/>
    </location>
</feature>